<accession>A0A8B6DNF1</accession>
<evidence type="ECO:0000313" key="2">
    <source>
        <dbReference type="Proteomes" id="UP000596742"/>
    </source>
</evidence>
<keyword evidence="2" id="KW-1185">Reference proteome</keyword>
<organism evidence="1 2">
    <name type="scientific">Mytilus galloprovincialis</name>
    <name type="common">Mediterranean mussel</name>
    <dbReference type="NCBI Taxonomy" id="29158"/>
    <lineage>
        <taxon>Eukaryota</taxon>
        <taxon>Metazoa</taxon>
        <taxon>Spiralia</taxon>
        <taxon>Lophotrochozoa</taxon>
        <taxon>Mollusca</taxon>
        <taxon>Bivalvia</taxon>
        <taxon>Autobranchia</taxon>
        <taxon>Pteriomorphia</taxon>
        <taxon>Mytilida</taxon>
        <taxon>Mytiloidea</taxon>
        <taxon>Mytilidae</taxon>
        <taxon>Mytilinae</taxon>
        <taxon>Mytilus</taxon>
    </lineage>
</organism>
<comment type="caution">
    <text evidence="1">The sequence shown here is derived from an EMBL/GenBank/DDBJ whole genome shotgun (WGS) entry which is preliminary data.</text>
</comment>
<name>A0A8B6DNF1_MYTGA</name>
<dbReference type="Proteomes" id="UP000596742">
    <property type="component" value="Unassembled WGS sequence"/>
</dbReference>
<sequence>MCPHTVFYSKFTKEVPYKKVGRPQNVSELIRQVINGFEDVTFVPYRLVGYRLGRTFTQTSIEIEPVDGQVNHKGIHTYISVPAAEGFHSIFKDGFERLQQSIDGNISSSDTESSNEDNLEDSISDLKAGFLRKIDFHEKCLQEIRDIPWHIQEPELFVTELLANHLFSKLTMSSIVIAKDYCTKLSTCPCSRCNDTIQFNNFGIDLDKRSPTDSCTSSLGLWSIQRLIDKFKLLFLGRLFRAKSNTTHKQVFTLRLSQPVFGESDKRSVTYDLRHAFIS</sequence>
<protein>
    <submittedName>
        <fullName evidence="1">Uncharacterized protein</fullName>
    </submittedName>
</protein>
<evidence type="ECO:0000313" key="1">
    <source>
        <dbReference type="EMBL" id="VDI22854.1"/>
    </source>
</evidence>
<reference evidence="1" key="1">
    <citation type="submission" date="2018-11" db="EMBL/GenBank/DDBJ databases">
        <authorList>
            <person name="Alioto T."/>
            <person name="Alioto T."/>
        </authorList>
    </citation>
    <scope>NUCLEOTIDE SEQUENCE</scope>
</reference>
<dbReference type="EMBL" id="UYJE01003843">
    <property type="protein sequence ID" value="VDI22854.1"/>
    <property type="molecule type" value="Genomic_DNA"/>
</dbReference>
<dbReference type="AlphaFoldDB" id="A0A8B6DNF1"/>
<dbReference type="OrthoDB" id="6143593at2759"/>
<gene>
    <name evidence="1" type="ORF">MGAL_10B062944</name>
</gene>
<proteinExistence type="predicted"/>